<dbReference type="OrthoDB" id="9131875at2"/>
<dbReference type="KEGG" id="dax:FDQ92_10705"/>
<dbReference type="Proteomes" id="UP000298602">
    <property type="component" value="Chromosome"/>
</dbReference>
<dbReference type="AlphaFoldDB" id="A0A4P8L4D7"/>
<protein>
    <recommendedName>
        <fullName evidence="3">Cation transporter</fullName>
    </recommendedName>
</protein>
<reference evidence="1 2" key="1">
    <citation type="submission" date="2019-05" db="EMBL/GenBank/DDBJ databases">
        <title>The Complete Genome Sequence of the n-alkane-degrading Desulfoglaeba alkanexedens ALDC reveals multiple alkylsuccinate synthase gene clusters.</title>
        <authorList>
            <person name="Callaghan A.V."/>
            <person name="Davidova I.A."/>
            <person name="Duncan K.E."/>
            <person name="Morris B."/>
            <person name="McInerney M.J."/>
        </authorList>
    </citation>
    <scope>NUCLEOTIDE SEQUENCE [LARGE SCALE GENOMIC DNA]</scope>
    <source>
        <strain evidence="1 2">ALDC</strain>
    </source>
</reference>
<dbReference type="RefSeq" id="WP_137424877.1">
    <property type="nucleotide sequence ID" value="NZ_CP040098.1"/>
</dbReference>
<keyword evidence="2" id="KW-1185">Reference proteome</keyword>
<evidence type="ECO:0000313" key="1">
    <source>
        <dbReference type="EMBL" id="QCQ22593.1"/>
    </source>
</evidence>
<reference evidence="1 2" key="2">
    <citation type="submission" date="2019-05" db="EMBL/GenBank/DDBJ databases">
        <authorList>
            <person name="Suflita J.M."/>
            <person name="Marks C.R."/>
        </authorList>
    </citation>
    <scope>NUCLEOTIDE SEQUENCE [LARGE SCALE GENOMIC DNA]</scope>
    <source>
        <strain evidence="1 2">ALDC</strain>
    </source>
</reference>
<gene>
    <name evidence="1" type="ORF">FDQ92_10705</name>
</gene>
<name>A0A4P8L4D7_9BACT</name>
<dbReference type="EMBL" id="CP040098">
    <property type="protein sequence ID" value="QCQ22593.1"/>
    <property type="molecule type" value="Genomic_DNA"/>
</dbReference>
<evidence type="ECO:0008006" key="3">
    <source>
        <dbReference type="Google" id="ProtNLM"/>
    </source>
</evidence>
<organism evidence="1 2">
    <name type="scientific">Desulfoglaeba alkanexedens ALDC</name>
    <dbReference type="NCBI Taxonomy" id="980445"/>
    <lineage>
        <taxon>Bacteria</taxon>
        <taxon>Pseudomonadati</taxon>
        <taxon>Thermodesulfobacteriota</taxon>
        <taxon>Syntrophobacteria</taxon>
        <taxon>Syntrophobacterales</taxon>
        <taxon>Syntrophobacteraceae</taxon>
        <taxon>Desulfoglaeba</taxon>
    </lineage>
</organism>
<sequence>MREIEGMNNEKIIAGLMSIVPHAVIAHHIPGRIRLKISLEGVKTLNGKMDAHDPLRVPGILSTRINRFARSIVIDYEEKRIPYDLWERLGQIKERPEAGADVGEAVQGGAGQ</sequence>
<evidence type="ECO:0000313" key="2">
    <source>
        <dbReference type="Proteomes" id="UP000298602"/>
    </source>
</evidence>
<accession>A0A4P8L4D7</accession>
<proteinExistence type="predicted"/>